<name>A0ABQ9ZZY0_9CRUS</name>
<evidence type="ECO:0000256" key="11">
    <source>
        <dbReference type="RuleBase" id="RU367085"/>
    </source>
</evidence>
<dbReference type="InterPro" id="IPR039787">
    <property type="entry name" value="ENDOU"/>
</dbReference>
<accession>A0ABQ9ZZY0</accession>
<feature type="chain" id="PRO_5045005497" description="EndoU domain-containing protein" evidence="11">
    <location>
        <begin position="23"/>
        <end position="300"/>
    </location>
</feature>
<evidence type="ECO:0000256" key="7">
    <source>
        <dbReference type="ARBA" id="ARBA00022801"/>
    </source>
</evidence>
<keyword evidence="7 11" id="KW-0378">Hydrolase</keyword>
<keyword evidence="6 11" id="KW-0255">Endonuclease</keyword>
<comment type="similarity">
    <text evidence="2 11">Belongs to the ENDOU family.</text>
</comment>
<keyword evidence="11" id="KW-0732">Signal</keyword>
<keyword evidence="5 11" id="KW-0479">Metal-binding</keyword>
<organism evidence="13 14">
    <name type="scientific">Daphnia magna</name>
    <dbReference type="NCBI Taxonomy" id="35525"/>
    <lineage>
        <taxon>Eukaryota</taxon>
        <taxon>Metazoa</taxon>
        <taxon>Ecdysozoa</taxon>
        <taxon>Arthropoda</taxon>
        <taxon>Crustacea</taxon>
        <taxon>Branchiopoda</taxon>
        <taxon>Diplostraca</taxon>
        <taxon>Cladocera</taxon>
        <taxon>Anomopoda</taxon>
        <taxon>Daphniidae</taxon>
        <taxon>Daphnia</taxon>
    </lineage>
</organism>
<keyword evidence="9 11" id="KW-0464">Manganese</keyword>
<keyword evidence="14" id="KW-1185">Reference proteome</keyword>
<evidence type="ECO:0000256" key="4">
    <source>
        <dbReference type="ARBA" id="ARBA00022722"/>
    </source>
</evidence>
<evidence type="ECO:0000313" key="14">
    <source>
        <dbReference type="Proteomes" id="UP001234178"/>
    </source>
</evidence>
<dbReference type="InterPro" id="IPR037227">
    <property type="entry name" value="EndoU-like"/>
</dbReference>
<comment type="cofactor">
    <cofactor evidence="1 11">
        <name>Mn(2+)</name>
        <dbReference type="ChEBI" id="CHEBI:29035"/>
    </cofactor>
</comment>
<evidence type="ECO:0000313" key="13">
    <source>
        <dbReference type="EMBL" id="KAK4018235.1"/>
    </source>
</evidence>
<comment type="subunit">
    <text evidence="3 11">Monomer.</text>
</comment>
<dbReference type="Pfam" id="PF09412">
    <property type="entry name" value="XendoU"/>
    <property type="match status" value="1"/>
</dbReference>
<dbReference type="InterPro" id="IPR018998">
    <property type="entry name" value="EndoU_C"/>
</dbReference>
<dbReference type="SUPFAM" id="SSF142877">
    <property type="entry name" value="EndoU-like"/>
    <property type="match status" value="1"/>
</dbReference>
<reference evidence="13 14" key="1">
    <citation type="journal article" date="2023" name="Nucleic Acids Res.">
        <title>The hologenome of Daphnia magna reveals possible DNA methylation and microbiome-mediated evolution of the host genome.</title>
        <authorList>
            <person name="Chaturvedi A."/>
            <person name="Li X."/>
            <person name="Dhandapani V."/>
            <person name="Marshall H."/>
            <person name="Kissane S."/>
            <person name="Cuenca-Cambronero M."/>
            <person name="Asole G."/>
            <person name="Calvet F."/>
            <person name="Ruiz-Romero M."/>
            <person name="Marangio P."/>
            <person name="Guigo R."/>
            <person name="Rago D."/>
            <person name="Mirbahai L."/>
            <person name="Eastwood N."/>
            <person name="Colbourne J.K."/>
            <person name="Zhou J."/>
            <person name="Mallon E."/>
            <person name="Orsini L."/>
        </authorList>
    </citation>
    <scope>NUCLEOTIDE SEQUENCE [LARGE SCALE GENOMIC DNA]</scope>
    <source>
        <strain evidence="13">LRV0_1</strain>
    </source>
</reference>
<evidence type="ECO:0000256" key="10">
    <source>
        <dbReference type="ARBA" id="ARBA00023239"/>
    </source>
</evidence>
<evidence type="ECO:0000259" key="12">
    <source>
        <dbReference type="PROSITE" id="PS51959"/>
    </source>
</evidence>
<evidence type="ECO:0000256" key="9">
    <source>
        <dbReference type="ARBA" id="ARBA00023211"/>
    </source>
</evidence>
<keyword evidence="10" id="KW-0456">Lyase</keyword>
<feature type="domain" description="EndoU" evidence="12">
    <location>
        <begin position="30"/>
        <end position="300"/>
    </location>
</feature>
<dbReference type="CDD" id="cd21159">
    <property type="entry name" value="XendoU"/>
    <property type="match status" value="1"/>
</dbReference>
<dbReference type="EMBL" id="JAOYFB010000036">
    <property type="protein sequence ID" value="KAK4018235.1"/>
    <property type="molecule type" value="Genomic_DNA"/>
</dbReference>
<sequence length="300" mass="33567">MSHFVFIISLLTVCAIISFSSGQQRSVNITDDALLEISSRLYALDVNGAYDQLELNLQSRTSSGNRVDKAPLPLFRNGIPKNVFSRPTYEKMLSLFDNYLASVNETEQVTPQEKAEEAAFFDAVFATEVIKATHKFLVAQRLAESNVERFKEQLRNIWFGLYQRAPGKQGSSGFEHVFLGEFKNGISGLHSWVRFVTEEAKGDINYLGYTRTMSIGKGAVGLIEMPMKFLGVYKPHSTLMIGSSPELEIALYSICFLTRPDSLCPIKGNATSGISTRYQIQTFVSKFQGRRYLGSAFPTF</sequence>
<keyword evidence="4 11" id="KW-0540">Nuclease</keyword>
<dbReference type="PANTHER" id="PTHR12439">
    <property type="entry name" value="PLACENTAL PROTEIN 11-RELATED"/>
    <property type="match status" value="1"/>
</dbReference>
<dbReference type="Proteomes" id="UP001234178">
    <property type="component" value="Unassembled WGS sequence"/>
</dbReference>
<dbReference type="PANTHER" id="PTHR12439:SF42">
    <property type="entry name" value="ENDORIBONUCLEASE-RELATED"/>
    <property type="match status" value="1"/>
</dbReference>
<gene>
    <name evidence="13" type="ORF">OUZ56_000302</name>
</gene>
<proteinExistence type="inferred from homology"/>
<feature type="signal peptide" evidence="11">
    <location>
        <begin position="1"/>
        <end position="22"/>
    </location>
</feature>
<comment type="caution">
    <text evidence="13">The sequence shown here is derived from an EMBL/GenBank/DDBJ whole genome shotgun (WGS) entry which is preliminary data.</text>
</comment>
<evidence type="ECO:0000256" key="2">
    <source>
        <dbReference type="ARBA" id="ARBA00010168"/>
    </source>
</evidence>
<evidence type="ECO:0000256" key="5">
    <source>
        <dbReference type="ARBA" id="ARBA00022723"/>
    </source>
</evidence>
<evidence type="ECO:0000256" key="6">
    <source>
        <dbReference type="ARBA" id="ARBA00022759"/>
    </source>
</evidence>
<keyword evidence="8 11" id="KW-0694">RNA-binding</keyword>
<evidence type="ECO:0000256" key="8">
    <source>
        <dbReference type="ARBA" id="ARBA00022884"/>
    </source>
</evidence>
<dbReference type="PROSITE" id="PS51959">
    <property type="entry name" value="ENDOU"/>
    <property type="match status" value="1"/>
</dbReference>
<protein>
    <recommendedName>
        <fullName evidence="12">EndoU domain-containing protein</fullName>
    </recommendedName>
</protein>
<evidence type="ECO:0000256" key="3">
    <source>
        <dbReference type="ARBA" id="ARBA00011245"/>
    </source>
</evidence>
<evidence type="ECO:0000256" key="1">
    <source>
        <dbReference type="ARBA" id="ARBA00001936"/>
    </source>
</evidence>